<feature type="domain" description="HTH cro/C1-type" evidence="2">
    <location>
        <begin position="20"/>
        <end position="74"/>
    </location>
</feature>
<evidence type="ECO:0000313" key="3">
    <source>
        <dbReference type="EMBL" id="KAB1650982.1"/>
    </source>
</evidence>
<accession>A0A7C8FZT5</accession>
<feature type="transmembrane region" description="Helical" evidence="1">
    <location>
        <begin position="117"/>
        <end position="143"/>
    </location>
</feature>
<protein>
    <submittedName>
        <fullName evidence="3">Helix-turn-helix transcriptional regulator</fullName>
    </submittedName>
</protein>
<dbReference type="PROSITE" id="PS50943">
    <property type="entry name" value="HTH_CROC1"/>
    <property type="match status" value="1"/>
</dbReference>
<dbReference type="GO" id="GO:0003677">
    <property type="term" value="F:DNA binding"/>
    <property type="evidence" value="ECO:0007669"/>
    <property type="project" value="InterPro"/>
</dbReference>
<dbReference type="CDD" id="cd00093">
    <property type="entry name" value="HTH_XRE"/>
    <property type="match status" value="1"/>
</dbReference>
<dbReference type="AlphaFoldDB" id="A0A7C8FZT5"/>
<dbReference type="InterPro" id="IPR001387">
    <property type="entry name" value="Cro/C1-type_HTH"/>
</dbReference>
<dbReference type="Proteomes" id="UP000479639">
    <property type="component" value="Unassembled WGS sequence"/>
</dbReference>
<organism evidence="3 4">
    <name type="scientific">Adlercreutzia muris</name>
    <dbReference type="NCBI Taxonomy" id="1796610"/>
    <lineage>
        <taxon>Bacteria</taxon>
        <taxon>Bacillati</taxon>
        <taxon>Actinomycetota</taxon>
        <taxon>Coriobacteriia</taxon>
        <taxon>Eggerthellales</taxon>
        <taxon>Eggerthellaceae</taxon>
        <taxon>Adlercreutzia</taxon>
    </lineage>
</organism>
<evidence type="ECO:0000313" key="4">
    <source>
        <dbReference type="Proteomes" id="UP000479639"/>
    </source>
</evidence>
<keyword evidence="1" id="KW-0812">Transmembrane</keyword>
<gene>
    <name evidence="3" type="ORF">F8D48_03520</name>
</gene>
<keyword evidence="4" id="KW-1185">Reference proteome</keyword>
<dbReference type="SUPFAM" id="SSF47413">
    <property type="entry name" value="lambda repressor-like DNA-binding domains"/>
    <property type="match status" value="1"/>
</dbReference>
<comment type="caution">
    <text evidence="3">The sequence shown here is derived from an EMBL/GenBank/DDBJ whole genome shotgun (WGS) entry which is preliminary data.</text>
</comment>
<dbReference type="InterPro" id="IPR010982">
    <property type="entry name" value="Lambda_DNA-bd_dom_sf"/>
</dbReference>
<proteinExistence type="predicted"/>
<keyword evidence="1" id="KW-1133">Transmembrane helix</keyword>
<dbReference type="Pfam" id="PF01381">
    <property type="entry name" value="HTH_3"/>
    <property type="match status" value="1"/>
</dbReference>
<name>A0A7C8FZT5_9ACTN</name>
<sequence length="145" mass="15731">MRINVANADESIISRFQENLETIRKVAGWTSQELADEIGVTRQTISNLESGRSKMTKTQYLALRTVLNFEIIQNDNRSLATIVKSLVDDMELPAGYEVSLDPVAHSQGDRRKNAAMIGLSVLTAAAAGSIGAIGLLSGLTALWKK</sequence>
<evidence type="ECO:0000259" key="2">
    <source>
        <dbReference type="PROSITE" id="PS50943"/>
    </source>
</evidence>
<keyword evidence="1" id="KW-0472">Membrane</keyword>
<reference evidence="3 4" key="1">
    <citation type="submission" date="2019-09" db="EMBL/GenBank/DDBJ databases">
        <title>Whole genome shotgun sequencing (WGS) of Ellagibacter isourolithinifaciens DSM 104140(T) and Adlercreutzia muris DSM 29508(T).</title>
        <authorList>
            <person name="Stoll D.A."/>
            <person name="Danylec N."/>
            <person name="Huch M."/>
        </authorList>
    </citation>
    <scope>NUCLEOTIDE SEQUENCE [LARGE SCALE GENOMIC DNA]</scope>
    <source>
        <strain evidence="3 4">DSM 29508</strain>
    </source>
</reference>
<dbReference type="EMBL" id="WAJS01000007">
    <property type="protein sequence ID" value="KAB1650982.1"/>
    <property type="molecule type" value="Genomic_DNA"/>
</dbReference>
<dbReference type="Gene3D" id="1.10.260.40">
    <property type="entry name" value="lambda repressor-like DNA-binding domains"/>
    <property type="match status" value="1"/>
</dbReference>
<dbReference type="SMART" id="SM00530">
    <property type="entry name" value="HTH_XRE"/>
    <property type="match status" value="1"/>
</dbReference>
<evidence type="ECO:0000256" key="1">
    <source>
        <dbReference type="SAM" id="Phobius"/>
    </source>
</evidence>